<evidence type="ECO:0000313" key="2">
    <source>
        <dbReference type="Proteomes" id="UP000187209"/>
    </source>
</evidence>
<reference evidence="1 2" key="1">
    <citation type="submission" date="2016-11" db="EMBL/GenBank/DDBJ databases">
        <title>The macronuclear genome of Stentor coeruleus: a giant cell with tiny introns.</title>
        <authorList>
            <person name="Slabodnick M."/>
            <person name="Ruby J.G."/>
            <person name="Reiff S.B."/>
            <person name="Swart E.C."/>
            <person name="Gosai S."/>
            <person name="Prabakaran S."/>
            <person name="Witkowska E."/>
            <person name="Larue G.E."/>
            <person name="Fisher S."/>
            <person name="Freeman R.M."/>
            <person name="Gunawardena J."/>
            <person name="Chu W."/>
            <person name="Stover N.A."/>
            <person name="Gregory B.D."/>
            <person name="Nowacki M."/>
            <person name="Derisi J."/>
            <person name="Roy S.W."/>
            <person name="Marshall W.F."/>
            <person name="Sood P."/>
        </authorList>
    </citation>
    <scope>NUCLEOTIDE SEQUENCE [LARGE SCALE GENOMIC DNA]</scope>
    <source>
        <strain evidence="1">WM001</strain>
    </source>
</reference>
<keyword evidence="2" id="KW-1185">Reference proteome</keyword>
<protein>
    <submittedName>
        <fullName evidence="1">Uncharacterized protein</fullName>
    </submittedName>
</protein>
<organism evidence="1 2">
    <name type="scientific">Stentor coeruleus</name>
    <dbReference type="NCBI Taxonomy" id="5963"/>
    <lineage>
        <taxon>Eukaryota</taxon>
        <taxon>Sar</taxon>
        <taxon>Alveolata</taxon>
        <taxon>Ciliophora</taxon>
        <taxon>Postciliodesmatophora</taxon>
        <taxon>Heterotrichea</taxon>
        <taxon>Heterotrichida</taxon>
        <taxon>Stentoridae</taxon>
        <taxon>Stentor</taxon>
    </lineage>
</organism>
<dbReference type="AlphaFoldDB" id="A0A1R2C061"/>
<comment type="caution">
    <text evidence="1">The sequence shown here is derived from an EMBL/GenBank/DDBJ whole genome shotgun (WGS) entry which is preliminary data.</text>
</comment>
<name>A0A1R2C061_9CILI</name>
<accession>A0A1R2C061</accession>
<gene>
    <name evidence="1" type="ORF">SteCoe_16972</name>
</gene>
<dbReference type="Proteomes" id="UP000187209">
    <property type="component" value="Unassembled WGS sequence"/>
</dbReference>
<evidence type="ECO:0000313" key="1">
    <source>
        <dbReference type="EMBL" id="OMJ82370.1"/>
    </source>
</evidence>
<proteinExistence type="predicted"/>
<sequence>MNIRHSSTGKRIVSSYNAFNPNQPLTKASTIVNLDISTILQMPNSSNNEALEKIKSKIAKNQQELSQLTPRDERNNMYPRNKNTFVELFPSRNETMYKNKRNLSVNLCEDIEFPSKQYNRRANHNTHHFEAMIRAADLFKLH</sequence>
<dbReference type="EMBL" id="MPUH01000343">
    <property type="protein sequence ID" value="OMJ82370.1"/>
    <property type="molecule type" value="Genomic_DNA"/>
</dbReference>